<keyword evidence="3" id="KW-1185">Reference proteome</keyword>
<dbReference type="EMBL" id="JBEGDP010000002">
    <property type="protein sequence ID" value="MEQ7846401.1"/>
    <property type="molecule type" value="Genomic_DNA"/>
</dbReference>
<comment type="caution">
    <text evidence="2">The sequence shown here is derived from an EMBL/GenBank/DDBJ whole genome shotgun (WGS) entry which is preliminary data.</text>
</comment>
<accession>A0ABV1NV67</accession>
<protein>
    <submittedName>
        <fullName evidence="2">Uncharacterized protein</fullName>
    </submittedName>
</protein>
<name>A0ABV1NV67_9ACTN</name>
<sequence>MDTRTEHGDWRRVVGYALAWGLAAALAVTIGVLAVTSLGDSIRGRGPLGSNELIRNAEQDDDAPYDPQGESIRTVVRDEFGGFVVECQGFTAIGVEPRPARGWTTVSYETGPDDDVDAIFTSGARSIEVEVFCNAGVPTVAEIERKTLPSQADAG</sequence>
<gene>
    <name evidence="2" type="ORF">V6R90_03855</name>
</gene>
<reference evidence="2 3" key="1">
    <citation type="submission" date="2024-02" db="EMBL/GenBank/DDBJ databases">
        <title>Full genome sequence of Nocardioides kribbensis.</title>
        <authorList>
            <person name="Poletto B.L."/>
            <person name="Silva G."/>
            <person name="Galante D."/>
            <person name="Campos K.R."/>
            <person name="Santos M.B.N."/>
            <person name="Sacchi C.T."/>
        </authorList>
    </citation>
    <scope>NUCLEOTIDE SEQUENCE [LARGE SCALE GENOMIC DNA]</scope>
    <source>
        <strain evidence="2 3">O4R</strain>
    </source>
</reference>
<dbReference type="RefSeq" id="WP_251533158.1">
    <property type="nucleotide sequence ID" value="NZ_JBEFCX010000528.1"/>
</dbReference>
<evidence type="ECO:0000313" key="2">
    <source>
        <dbReference type="EMBL" id="MEQ7846401.1"/>
    </source>
</evidence>
<keyword evidence="1" id="KW-0812">Transmembrane</keyword>
<keyword evidence="1" id="KW-1133">Transmembrane helix</keyword>
<proteinExistence type="predicted"/>
<organism evidence="2 3">
    <name type="scientific">Nocardioides kribbensis</name>
    <dbReference type="NCBI Taxonomy" id="305517"/>
    <lineage>
        <taxon>Bacteria</taxon>
        <taxon>Bacillati</taxon>
        <taxon>Actinomycetota</taxon>
        <taxon>Actinomycetes</taxon>
        <taxon>Propionibacteriales</taxon>
        <taxon>Nocardioidaceae</taxon>
        <taxon>Nocardioides</taxon>
    </lineage>
</organism>
<evidence type="ECO:0000256" key="1">
    <source>
        <dbReference type="SAM" id="Phobius"/>
    </source>
</evidence>
<dbReference type="Proteomes" id="UP001482520">
    <property type="component" value="Unassembled WGS sequence"/>
</dbReference>
<feature type="transmembrane region" description="Helical" evidence="1">
    <location>
        <begin position="13"/>
        <end position="35"/>
    </location>
</feature>
<evidence type="ECO:0000313" key="3">
    <source>
        <dbReference type="Proteomes" id="UP001482520"/>
    </source>
</evidence>
<keyword evidence="1" id="KW-0472">Membrane</keyword>